<gene>
    <name evidence="2" type="ORF">AREALGSMS7_04331</name>
</gene>
<dbReference type="Pfam" id="PF00665">
    <property type="entry name" value="rve"/>
    <property type="match status" value="1"/>
</dbReference>
<dbReference type="PROSITE" id="PS50994">
    <property type="entry name" value="INTEGRASE"/>
    <property type="match status" value="1"/>
</dbReference>
<dbReference type="GO" id="GO:0015074">
    <property type="term" value="P:DNA integration"/>
    <property type="evidence" value="ECO:0007669"/>
    <property type="project" value="InterPro"/>
</dbReference>
<protein>
    <submittedName>
        <fullName evidence="2">Integrase core domain protein</fullName>
    </submittedName>
</protein>
<dbReference type="SUPFAM" id="SSF53098">
    <property type="entry name" value="Ribonuclease H-like"/>
    <property type="match status" value="1"/>
</dbReference>
<organism evidence="2 3">
    <name type="scientific">Arenibacter algicola</name>
    <dbReference type="NCBI Taxonomy" id="616991"/>
    <lineage>
        <taxon>Bacteria</taxon>
        <taxon>Pseudomonadati</taxon>
        <taxon>Bacteroidota</taxon>
        <taxon>Flavobacteriia</taxon>
        <taxon>Flavobacteriales</taxon>
        <taxon>Flavobacteriaceae</taxon>
        <taxon>Arenibacter</taxon>
    </lineage>
</organism>
<sequence length="266" mass="30673">MSLNKFFTAIGTSKQSFHAKLDRQMSKNEAMAQLELVVMEVRKDHPGMNLRDLHRLIAPDFVGRDAFEHCFQSMGYGVQIKRAFRRTTDSSGVIRFDNLIEGFELDGVNQIWVSDITYYRIGDVFYYITFIMDLYSRLIVGHNVSRSLRTKYTTIPALIKAIKSRKDIVLNGLIFHSDGGGQYYSNDFRKVTSRERIRNSMGISVYENPNAERLNGIIKNNYVRHYAPKNFDGLVKMTAKAVKMYNTEKPHSSIGKMNPVEFENKK</sequence>
<evidence type="ECO:0000313" key="3">
    <source>
        <dbReference type="Proteomes" id="UP000204551"/>
    </source>
</evidence>
<reference evidence="2 3" key="1">
    <citation type="submission" date="2017-07" db="EMBL/GenBank/DDBJ databases">
        <title>Genome Sequence of Arenibacter algicola Strain SMS7 Isolated from a culture of the Diatom Skeletonema marinoi.</title>
        <authorList>
            <person name="Topel M."/>
            <person name="Pinder M.I.M."/>
            <person name="Johansson O.N."/>
            <person name="Kourtchenko O."/>
            <person name="Godhe A."/>
            <person name="Clarke A.K."/>
        </authorList>
    </citation>
    <scope>NUCLEOTIDE SEQUENCE [LARGE SCALE GENOMIC DNA]</scope>
    <source>
        <strain evidence="2 3">SMS7</strain>
    </source>
</reference>
<dbReference type="KEGG" id="aalg:AREALGSMS7_04331"/>
<dbReference type="InterPro" id="IPR012337">
    <property type="entry name" value="RNaseH-like_sf"/>
</dbReference>
<dbReference type="GO" id="GO:0003676">
    <property type="term" value="F:nucleic acid binding"/>
    <property type="evidence" value="ECO:0007669"/>
    <property type="project" value="InterPro"/>
</dbReference>
<dbReference type="InterPro" id="IPR050900">
    <property type="entry name" value="Transposase_IS3/IS150/IS904"/>
</dbReference>
<feature type="domain" description="Integrase catalytic" evidence="1">
    <location>
        <begin position="103"/>
        <end position="266"/>
    </location>
</feature>
<dbReference type="Proteomes" id="UP000204551">
    <property type="component" value="Chromosome"/>
</dbReference>
<dbReference type="AlphaFoldDB" id="A0A221V2I0"/>
<name>A0A221V2I0_9FLAO</name>
<evidence type="ECO:0000259" key="1">
    <source>
        <dbReference type="PROSITE" id="PS50994"/>
    </source>
</evidence>
<dbReference type="InterPro" id="IPR001584">
    <property type="entry name" value="Integrase_cat-core"/>
</dbReference>
<accession>A0A221V2I0</accession>
<dbReference type="PANTHER" id="PTHR46889:SF5">
    <property type="entry name" value="INTEGRASE PROTEIN"/>
    <property type="match status" value="1"/>
</dbReference>
<dbReference type="RefSeq" id="WP_157730944.1">
    <property type="nucleotide sequence ID" value="NZ_CP022515.1"/>
</dbReference>
<dbReference type="Gene3D" id="3.30.420.10">
    <property type="entry name" value="Ribonuclease H-like superfamily/Ribonuclease H"/>
    <property type="match status" value="1"/>
</dbReference>
<evidence type="ECO:0000313" key="2">
    <source>
        <dbReference type="EMBL" id="ASO07733.1"/>
    </source>
</evidence>
<dbReference type="InterPro" id="IPR036397">
    <property type="entry name" value="RNaseH_sf"/>
</dbReference>
<dbReference type="EMBL" id="CP022515">
    <property type="protein sequence ID" value="ASO07733.1"/>
    <property type="molecule type" value="Genomic_DNA"/>
</dbReference>
<dbReference type="PANTHER" id="PTHR46889">
    <property type="entry name" value="TRANSPOSASE INSF FOR INSERTION SEQUENCE IS3B-RELATED"/>
    <property type="match status" value="1"/>
</dbReference>
<proteinExistence type="predicted"/>